<evidence type="ECO:0000256" key="8">
    <source>
        <dbReference type="ARBA" id="ARBA00023235"/>
    </source>
</evidence>
<comment type="catalytic activity">
    <reaction evidence="1 9">
        <text>(2R)-2-phosphoglycerate = (2R)-3-phosphoglycerate</text>
        <dbReference type="Rhea" id="RHEA:15901"/>
        <dbReference type="ChEBI" id="CHEBI:58272"/>
        <dbReference type="ChEBI" id="CHEBI:58289"/>
        <dbReference type="EC" id="5.4.2.12"/>
    </reaction>
</comment>
<dbReference type="PIRSF" id="PIRSF001492">
    <property type="entry name" value="IPGAM"/>
    <property type="match status" value="1"/>
</dbReference>
<dbReference type="InterPro" id="IPR017850">
    <property type="entry name" value="Alkaline_phosphatase_core_sf"/>
</dbReference>
<dbReference type="CDD" id="cd16010">
    <property type="entry name" value="iPGM"/>
    <property type="match status" value="1"/>
</dbReference>
<dbReference type="InterPro" id="IPR011258">
    <property type="entry name" value="BPG-indep_PGM_N"/>
</dbReference>
<accession>A0A933DTL3</accession>
<dbReference type="Pfam" id="PF06415">
    <property type="entry name" value="iPGM_N"/>
    <property type="match status" value="1"/>
</dbReference>
<feature type="active site" description="Phosphoserine intermediate" evidence="9 11">
    <location>
        <position position="64"/>
    </location>
</feature>
<feature type="binding site" evidence="9">
    <location>
        <position position="194"/>
    </location>
    <ligand>
        <name>substrate</name>
    </ligand>
</feature>
<evidence type="ECO:0000256" key="2">
    <source>
        <dbReference type="ARBA" id="ARBA00002315"/>
    </source>
</evidence>
<evidence type="ECO:0000256" key="1">
    <source>
        <dbReference type="ARBA" id="ARBA00000370"/>
    </source>
</evidence>
<comment type="cofactor">
    <cofactor evidence="9">
        <name>Mn(2+)</name>
        <dbReference type="ChEBI" id="CHEBI:29035"/>
    </cofactor>
    <text evidence="9">Binds 2 manganese ions per subunit.</text>
</comment>
<dbReference type="NCBIfam" id="TIGR01307">
    <property type="entry name" value="pgm_bpd_ind"/>
    <property type="match status" value="1"/>
</dbReference>
<dbReference type="Proteomes" id="UP000756703">
    <property type="component" value="Unassembled WGS sequence"/>
</dbReference>
<evidence type="ECO:0000259" key="14">
    <source>
        <dbReference type="Pfam" id="PF06415"/>
    </source>
</evidence>
<evidence type="ECO:0000313" key="15">
    <source>
        <dbReference type="EMBL" id="MBI4132794.1"/>
    </source>
</evidence>
<evidence type="ECO:0000313" key="16">
    <source>
        <dbReference type="Proteomes" id="UP000756703"/>
    </source>
</evidence>
<reference evidence="15" key="1">
    <citation type="submission" date="2020-07" db="EMBL/GenBank/DDBJ databases">
        <title>Huge and variable diversity of episymbiotic CPR bacteria and DPANN archaea in groundwater ecosystems.</title>
        <authorList>
            <person name="He C.Y."/>
            <person name="Keren R."/>
            <person name="Whittaker M."/>
            <person name="Farag I.F."/>
            <person name="Doudna J."/>
            <person name="Cate J.H.D."/>
            <person name="Banfield J.F."/>
        </authorList>
    </citation>
    <scope>NUCLEOTIDE SEQUENCE</scope>
    <source>
        <strain evidence="15">NC_groundwater_1225_Ag_S-0.1um_56_177</strain>
    </source>
</reference>
<evidence type="ECO:0000256" key="6">
    <source>
        <dbReference type="ARBA" id="ARBA00023152"/>
    </source>
</evidence>
<keyword evidence="6 9" id="KW-0324">Glycolysis</keyword>
<dbReference type="FunFam" id="3.40.1450.10:FF:000002">
    <property type="entry name" value="2,3-bisphosphoglycerate-independent phosphoglycerate mutase"/>
    <property type="match status" value="1"/>
</dbReference>
<feature type="binding site" evidence="9 12">
    <location>
        <position position="14"/>
    </location>
    <ligand>
        <name>Mn(2+)</name>
        <dbReference type="ChEBI" id="CHEBI:29035"/>
        <label>2</label>
    </ligand>
</feature>
<keyword evidence="8 9" id="KW-0413">Isomerase</keyword>
<dbReference type="EMBL" id="JACQMI010000013">
    <property type="protein sequence ID" value="MBI4132794.1"/>
    <property type="molecule type" value="Genomic_DNA"/>
</dbReference>
<dbReference type="AlphaFoldDB" id="A0A933DTL3"/>
<dbReference type="Gene3D" id="3.40.1450.10">
    <property type="entry name" value="BPG-independent phosphoglycerate mutase, domain B"/>
    <property type="match status" value="1"/>
</dbReference>
<comment type="caution">
    <text evidence="9">Lacks conserved residue(s) required for the propagation of feature annotation.</text>
</comment>
<dbReference type="PANTHER" id="PTHR31637:SF0">
    <property type="entry name" value="2,3-BISPHOSPHOGLYCERATE-INDEPENDENT PHOSPHOGLYCERATE MUTASE"/>
    <property type="match status" value="1"/>
</dbReference>
<evidence type="ECO:0000256" key="9">
    <source>
        <dbReference type="HAMAP-Rule" id="MF_01038"/>
    </source>
</evidence>
<dbReference type="InterPro" id="IPR036646">
    <property type="entry name" value="PGAM_B_sf"/>
</dbReference>
<comment type="caution">
    <text evidence="15">The sequence shown here is derived from an EMBL/GenBank/DDBJ whole genome shotgun (WGS) entry which is preliminary data.</text>
</comment>
<organism evidence="15 16">
    <name type="scientific">Candidatus Sungiibacteriota bacterium</name>
    <dbReference type="NCBI Taxonomy" id="2750080"/>
    <lineage>
        <taxon>Bacteria</taxon>
        <taxon>Candidatus Sungiibacteriota</taxon>
    </lineage>
</organism>
<evidence type="ECO:0000256" key="4">
    <source>
        <dbReference type="ARBA" id="ARBA00008819"/>
    </source>
</evidence>
<feature type="domain" description="Metalloenzyme" evidence="13">
    <location>
        <begin position="6"/>
        <end position="512"/>
    </location>
</feature>
<feature type="binding site" evidence="9">
    <location>
        <position position="188"/>
    </location>
    <ligand>
        <name>substrate</name>
    </ligand>
</feature>
<keyword evidence="5 9" id="KW-0479">Metal-binding</keyword>
<protein>
    <recommendedName>
        <fullName evidence="9 10">2,3-bisphosphoglycerate-independent phosphoglycerate mutase</fullName>
        <shortName evidence="9">BPG-independent PGAM</shortName>
        <shortName evidence="9">Phosphoglyceromutase</shortName>
        <shortName evidence="9">iPGM</shortName>
        <ecNumber evidence="9 10">5.4.2.12</ecNumber>
    </recommendedName>
</protein>
<feature type="binding site" evidence="9">
    <location>
        <position position="125"/>
    </location>
    <ligand>
        <name>substrate</name>
    </ligand>
</feature>
<comment type="pathway">
    <text evidence="3 9">Carbohydrate degradation; glycolysis; pyruvate from D-glyceraldehyde 3-phosphate: step 3/5.</text>
</comment>
<dbReference type="GO" id="GO:0006007">
    <property type="term" value="P:glucose catabolic process"/>
    <property type="evidence" value="ECO:0007669"/>
    <property type="project" value="InterPro"/>
</dbReference>
<evidence type="ECO:0000256" key="12">
    <source>
        <dbReference type="PIRSR" id="PIRSR001492-3"/>
    </source>
</evidence>
<comment type="function">
    <text evidence="2 9">Catalyzes the interconversion of 2-phosphoglycerate and 3-phosphoglycerate.</text>
</comment>
<feature type="binding site" evidence="9 12">
    <location>
        <position position="443"/>
    </location>
    <ligand>
        <name>Mn(2+)</name>
        <dbReference type="ChEBI" id="CHEBI:29035"/>
        <label>2</label>
    </ligand>
</feature>
<comment type="subunit">
    <text evidence="9">Monomer.</text>
</comment>
<dbReference type="InterPro" id="IPR005995">
    <property type="entry name" value="Pgm_bpd_ind"/>
</dbReference>
<dbReference type="GO" id="GO:0030145">
    <property type="term" value="F:manganese ion binding"/>
    <property type="evidence" value="ECO:0007669"/>
    <property type="project" value="UniProtKB-UniRule"/>
</dbReference>
<feature type="binding site" evidence="9">
    <location>
        <position position="337"/>
    </location>
    <ligand>
        <name>substrate</name>
    </ligand>
</feature>
<dbReference type="SUPFAM" id="SSF53649">
    <property type="entry name" value="Alkaline phosphatase-like"/>
    <property type="match status" value="1"/>
</dbReference>
<feature type="binding site" evidence="9 12">
    <location>
        <position position="64"/>
    </location>
    <ligand>
        <name>Mn(2+)</name>
        <dbReference type="ChEBI" id="CHEBI:29035"/>
        <label>2</label>
    </ligand>
</feature>
<proteinExistence type="inferred from homology"/>
<dbReference type="GO" id="GO:0005737">
    <property type="term" value="C:cytoplasm"/>
    <property type="evidence" value="ECO:0007669"/>
    <property type="project" value="InterPro"/>
</dbReference>
<feature type="domain" description="BPG-independent PGAM N-terminal" evidence="14">
    <location>
        <begin position="87"/>
        <end position="300"/>
    </location>
</feature>
<evidence type="ECO:0000259" key="13">
    <source>
        <dbReference type="Pfam" id="PF01676"/>
    </source>
</evidence>
<evidence type="ECO:0000256" key="3">
    <source>
        <dbReference type="ARBA" id="ARBA00004798"/>
    </source>
</evidence>
<feature type="binding site" evidence="9 12">
    <location>
        <position position="462"/>
    </location>
    <ligand>
        <name>Mn(2+)</name>
        <dbReference type="ChEBI" id="CHEBI:29035"/>
        <label>1</label>
    </ligand>
</feature>
<dbReference type="EC" id="5.4.2.12" evidence="9 10"/>
<feature type="binding site" evidence="9 12">
    <location>
        <position position="406"/>
    </location>
    <ligand>
        <name>Mn(2+)</name>
        <dbReference type="ChEBI" id="CHEBI:29035"/>
        <label>1</label>
    </ligand>
</feature>
<dbReference type="HAMAP" id="MF_01038">
    <property type="entry name" value="GpmI"/>
    <property type="match status" value="1"/>
</dbReference>
<sequence>MKEIPKPVVLIVLDGFGVALAGRGNAVHSARKPNFDSIEQWFPFTALHASGVAVGLPWGEAGNSEVGHLTMGAGRVIYHHLPRIIVSIHDGSFYQNPAFQEVVGHVKTHGSSLHLFGLVSSGSVHSYIDHLEALLELASRAALPRVFLHIITDGKDAPPEESRRFIEKLEERIRARHPAATIASIVGRFFAMDRDLHWDRIARAYELLTQGRGRIFRDPVEYLSQSYAQGTTDEFIEPAWREESEEQGSRIQADDGLIIFNFREDSVREITEAFASDVFDGFPRKKIENLKIATMTEYEKGLPNVASAFPPLEISWPLARVLAANQKTQLRIAESEKYAHVTYFFNGGVEKPFPGEDRMLIPSSSGPHFDDHPEMKAPEITSRIIERLGAYDFILANFANADMVGHTGNFAAAVRAVEALDGCVGRLQEAVLARNGVLIITGDHGNVEQKIHPFSGEAVTEHTTNPVPFYLIGKGFERARPLDRASVLEAKAAVDGILTDVAPTILELMQLPKPAEMTGKSLLASLTKSPVPA</sequence>
<dbReference type="GO" id="GO:0006096">
    <property type="term" value="P:glycolytic process"/>
    <property type="evidence" value="ECO:0007669"/>
    <property type="project" value="UniProtKB-UniRule"/>
</dbReference>
<feature type="binding site" evidence="9 12">
    <location>
        <position position="444"/>
    </location>
    <ligand>
        <name>Mn(2+)</name>
        <dbReference type="ChEBI" id="CHEBI:29035"/>
        <label>2</label>
    </ligand>
</feature>
<gene>
    <name evidence="9" type="primary">gpmI</name>
    <name evidence="15" type="ORF">HY473_01740</name>
</gene>
<keyword evidence="7 9" id="KW-0464">Manganese</keyword>
<dbReference type="Gene3D" id="3.40.720.10">
    <property type="entry name" value="Alkaline Phosphatase, subunit A"/>
    <property type="match status" value="1"/>
</dbReference>
<dbReference type="InterPro" id="IPR006124">
    <property type="entry name" value="Metalloenzyme"/>
</dbReference>
<feature type="binding site" evidence="9 12">
    <location>
        <position position="402"/>
    </location>
    <ligand>
        <name>Mn(2+)</name>
        <dbReference type="ChEBI" id="CHEBI:29035"/>
        <label>1</label>
    </ligand>
</feature>
<comment type="similarity">
    <text evidence="4 9">Belongs to the BPG-independent phosphoglycerate mutase family.</text>
</comment>
<dbReference type="Pfam" id="PF01676">
    <property type="entry name" value="Metalloenzyme"/>
    <property type="match status" value="1"/>
</dbReference>
<evidence type="ECO:0000256" key="11">
    <source>
        <dbReference type="PIRSR" id="PIRSR001492-1"/>
    </source>
</evidence>
<evidence type="ECO:0000256" key="10">
    <source>
        <dbReference type="NCBIfam" id="TIGR01307"/>
    </source>
</evidence>
<evidence type="ECO:0000256" key="7">
    <source>
        <dbReference type="ARBA" id="ARBA00023211"/>
    </source>
</evidence>
<name>A0A933DTL3_9BACT</name>
<evidence type="ECO:0000256" key="5">
    <source>
        <dbReference type="ARBA" id="ARBA00022723"/>
    </source>
</evidence>
<dbReference type="GO" id="GO:0004619">
    <property type="term" value="F:phosphoglycerate mutase activity"/>
    <property type="evidence" value="ECO:0007669"/>
    <property type="project" value="UniProtKB-UniRule"/>
</dbReference>
<dbReference type="SUPFAM" id="SSF64158">
    <property type="entry name" value="2,3-Bisphosphoglycerate-independent phosphoglycerate mutase, substrate-binding domain"/>
    <property type="match status" value="1"/>
</dbReference>
<dbReference type="PANTHER" id="PTHR31637">
    <property type="entry name" value="2,3-BISPHOSPHOGLYCERATE-INDEPENDENT PHOSPHOGLYCERATE MUTASE"/>
    <property type="match status" value="1"/>
</dbReference>